<sequence>MMEKIGLKYGLLTAAGLIAYFLLMKLLGLTHIIELRFLNGVIMAVGVVLAIKAYKELVQGNISYFKGLVTGFITAVVGTVVFSAFMLIYVKTGGKELVEALSAERYFGDRIEETPGVVIFSVLMLEGVISGFMTSFIAMQWFKQRQHKVPGAP</sequence>
<organism evidence="2 3">
    <name type="scientific">Pontibacter mangrovi</name>
    <dbReference type="NCBI Taxonomy" id="2589816"/>
    <lineage>
        <taxon>Bacteria</taxon>
        <taxon>Pseudomonadati</taxon>
        <taxon>Bacteroidota</taxon>
        <taxon>Cytophagia</taxon>
        <taxon>Cytophagales</taxon>
        <taxon>Hymenobacteraceae</taxon>
        <taxon>Pontibacter</taxon>
    </lineage>
</organism>
<protein>
    <submittedName>
        <fullName evidence="2">DUF4199 domain-containing protein</fullName>
    </submittedName>
</protein>
<dbReference type="InterPro" id="IPR025250">
    <property type="entry name" value="DUF4199"/>
</dbReference>
<evidence type="ECO:0000313" key="2">
    <source>
        <dbReference type="EMBL" id="TPE42529.1"/>
    </source>
</evidence>
<evidence type="ECO:0000313" key="3">
    <source>
        <dbReference type="Proteomes" id="UP000316727"/>
    </source>
</evidence>
<keyword evidence="1" id="KW-0812">Transmembrane</keyword>
<keyword evidence="3" id="KW-1185">Reference proteome</keyword>
<dbReference type="OrthoDB" id="979246at2"/>
<dbReference type="AlphaFoldDB" id="A0A501VYN5"/>
<keyword evidence="1" id="KW-0472">Membrane</keyword>
<dbReference type="Proteomes" id="UP000316727">
    <property type="component" value="Unassembled WGS sequence"/>
</dbReference>
<dbReference type="Pfam" id="PF13858">
    <property type="entry name" value="DUF4199"/>
    <property type="match status" value="1"/>
</dbReference>
<name>A0A501VYN5_9BACT</name>
<dbReference type="RefSeq" id="WP_140623346.1">
    <property type="nucleotide sequence ID" value="NZ_VFRQ01000012.1"/>
</dbReference>
<dbReference type="EMBL" id="VFRQ01000012">
    <property type="protein sequence ID" value="TPE42529.1"/>
    <property type="molecule type" value="Genomic_DNA"/>
</dbReference>
<feature type="transmembrane region" description="Helical" evidence="1">
    <location>
        <begin position="35"/>
        <end position="55"/>
    </location>
</feature>
<accession>A0A501VYN5</accession>
<proteinExistence type="predicted"/>
<keyword evidence="1" id="KW-1133">Transmembrane helix</keyword>
<reference evidence="2 3" key="1">
    <citation type="submission" date="2019-06" db="EMBL/GenBank/DDBJ databases">
        <title>A novel bacterium of genus Pontibacter, isolated from marine sediment.</title>
        <authorList>
            <person name="Huang H."/>
            <person name="Mo K."/>
            <person name="Hu Y."/>
        </authorList>
    </citation>
    <scope>NUCLEOTIDE SEQUENCE [LARGE SCALE GENOMIC DNA]</scope>
    <source>
        <strain evidence="2 3">HB172049</strain>
    </source>
</reference>
<gene>
    <name evidence="2" type="ORF">FJM65_18180</name>
</gene>
<feature type="transmembrane region" description="Helical" evidence="1">
    <location>
        <begin position="117"/>
        <end position="138"/>
    </location>
</feature>
<feature type="transmembrane region" description="Helical" evidence="1">
    <location>
        <begin position="67"/>
        <end position="90"/>
    </location>
</feature>
<comment type="caution">
    <text evidence="2">The sequence shown here is derived from an EMBL/GenBank/DDBJ whole genome shotgun (WGS) entry which is preliminary data.</text>
</comment>
<evidence type="ECO:0000256" key="1">
    <source>
        <dbReference type="SAM" id="Phobius"/>
    </source>
</evidence>
<feature type="transmembrane region" description="Helical" evidence="1">
    <location>
        <begin position="9"/>
        <end position="29"/>
    </location>
</feature>